<gene>
    <name evidence="2" type="ORF">EWB00_009223</name>
</gene>
<feature type="signal peptide" evidence="1">
    <location>
        <begin position="1"/>
        <end position="25"/>
    </location>
</feature>
<comment type="caution">
    <text evidence="2">The sequence shown here is derived from an EMBL/GenBank/DDBJ whole genome shotgun (WGS) entry which is preliminary data.</text>
</comment>
<name>A0A4Z2CMP0_SCHJA</name>
<feature type="chain" id="PRO_5021355740" evidence="1">
    <location>
        <begin position="26"/>
        <end position="259"/>
    </location>
</feature>
<dbReference type="EMBL" id="SKCS01000524">
    <property type="protein sequence ID" value="TNN05496.1"/>
    <property type="molecule type" value="Genomic_DNA"/>
</dbReference>
<sequence>MRCLRIWSVIIPIVMIIVKHDVGLSSINVVLNGGYIGCLYQEVCLREEVCYDDSLFGRCVLRDLHGDQWSISPTHKSRIKSLVLNKQPQEYNWADTTLQCMLRTILLESESHSTTVDPKSFCLYQHHTDDDSQLYSKYIKREVREHRGYPNFMFSNPLKTRNPYYFPETLHESTNSDNKYDLWDDTLINKGINNERNKGDHFTKQIDQMKLLPAIYEEYNNVKFNGEQELADKLMDESVKEDNSNMATKLSQNDYLLSG</sequence>
<keyword evidence="1" id="KW-0732">Signal</keyword>
<dbReference type="AlphaFoldDB" id="A0A4Z2CMP0"/>
<proteinExistence type="predicted"/>
<evidence type="ECO:0000313" key="3">
    <source>
        <dbReference type="Proteomes" id="UP000311919"/>
    </source>
</evidence>
<reference evidence="2 3" key="1">
    <citation type="submission" date="2019-03" db="EMBL/GenBank/DDBJ databases">
        <title>An improved genome assembly of the fluke Schistosoma japonicum.</title>
        <authorList>
            <person name="Hu W."/>
            <person name="Luo F."/>
            <person name="Yin M."/>
            <person name="Mo X."/>
            <person name="Sun C."/>
            <person name="Wu Q."/>
            <person name="Zhu B."/>
            <person name="Xiang M."/>
            <person name="Wang J."/>
            <person name="Wang Y."/>
            <person name="Zhang T."/>
            <person name="Xu B."/>
            <person name="Zheng H."/>
            <person name="Feng Z."/>
        </authorList>
    </citation>
    <scope>NUCLEOTIDE SEQUENCE [LARGE SCALE GENOMIC DNA]</scope>
    <source>
        <strain evidence="2">HuSjv2</strain>
        <tissue evidence="2">Worms</tissue>
    </source>
</reference>
<dbReference type="OrthoDB" id="6262245at2759"/>
<protein>
    <submittedName>
        <fullName evidence="2">Uncharacterized protein</fullName>
    </submittedName>
</protein>
<dbReference type="STRING" id="6182.A0A4Z2CMP0"/>
<evidence type="ECO:0000256" key="1">
    <source>
        <dbReference type="SAM" id="SignalP"/>
    </source>
</evidence>
<keyword evidence="3" id="KW-1185">Reference proteome</keyword>
<accession>A0A4Z2CMP0</accession>
<dbReference type="Proteomes" id="UP000311919">
    <property type="component" value="Unassembled WGS sequence"/>
</dbReference>
<feature type="non-terminal residue" evidence="2">
    <location>
        <position position="259"/>
    </location>
</feature>
<organism evidence="2 3">
    <name type="scientific">Schistosoma japonicum</name>
    <name type="common">Blood fluke</name>
    <dbReference type="NCBI Taxonomy" id="6182"/>
    <lineage>
        <taxon>Eukaryota</taxon>
        <taxon>Metazoa</taxon>
        <taxon>Spiralia</taxon>
        <taxon>Lophotrochozoa</taxon>
        <taxon>Platyhelminthes</taxon>
        <taxon>Trematoda</taxon>
        <taxon>Digenea</taxon>
        <taxon>Strigeidida</taxon>
        <taxon>Schistosomatoidea</taxon>
        <taxon>Schistosomatidae</taxon>
        <taxon>Schistosoma</taxon>
    </lineage>
</organism>
<evidence type="ECO:0000313" key="2">
    <source>
        <dbReference type="EMBL" id="TNN05496.1"/>
    </source>
</evidence>